<feature type="signal peptide" evidence="1">
    <location>
        <begin position="1"/>
        <end position="17"/>
    </location>
</feature>
<accession>A0ABT9BJB9</accession>
<name>A0ABT9BJB9_9BACT</name>
<evidence type="ECO:0000256" key="1">
    <source>
        <dbReference type="SAM" id="SignalP"/>
    </source>
</evidence>
<sequence>MQYKLLLLTLPVLFVAARPNSTPPVKTSTPPATAPTEGTAALARFNLAPLWRMGSGSNDDKVHNGFFGYGYRRLELVFTSVQRDEKNPALYHVQGKDRRYSIVRSFSGTFTLSAIRKASAADAVDLTTDQGQLYTATGEFVLREKAKPTDEAYGTFRGKLAVDLARDANGRLQLVTRTTNAATRHGGFLLNGTWTDARTGAAIDVLVKNGMAVTYQVLQDFEFGGRSVEINPKYTRVGWDGYWSNEEWWAEKPVARR</sequence>
<dbReference type="RefSeq" id="WP_305008128.1">
    <property type="nucleotide sequence ID" value="NZ_JAUQSY010000013.1"/>
</dbReference>
<evidence type="ECO:0000313" key="3">
    <source>
        <dbReference type="Proteomes" id="UP001176429"/>
    </source>
</evidence>
<dbReference type="EMBL" id="JAUQSY010000013">
    <property type="protein sequence ID" value="MDO7876746.1"/>
    <property type="molecule type" value="Genomic_DNA"/>
</dbReference>
<reference evidence="2" key="1">
    <citation type="submission" date="2023-07" db="EMBL/GenBank/DDBJ databases">
        <authorList>
            <person name="Kim M.K."/>
        </authorList>
    </citation>
    <scope>NUCLEOTIDE SEQUENCE</scope>
    <source>
        <strain evidence="2">ASUV-10-1</strain>
    </source>
</reference>
<feature type="chain" id="PRO_5047374515" evidence="1">
    <location>
        <begin position="18"/>
        <end position="257"/>
    </location>
</feature>
<dbReference type="Proteomes" id="UP001176429">
    <property type="component" value="Unassembled WGS sequence"/>
</dbReference>
<proteinExistence type="predicted"/>
<gene>
    <name evidence="2" type="ORF">Q5H93_18520</name>
</gene>
<evidence type="ECO:0000313" key="2">
    <source>
        <dbReference type="EMBL" id="MDO7876746.1"/>
    </source>
</evidence>
<protein>
    <submittedName>
        <fullName evidence="2">Uncharacterized protein</fullName>
    </submittedName>
</protein>
<organism evidence="2 3">
    <name type="scientific">Hymenobacter aranciens</name>
    <dbReference type="NCBI Taxonomy" id="3063996"/>
    <lineage>
        <taxon>Bacteria</taxon>
        <taxon>Pseudomonadati</taxon>
        <taxon>Bacteroidota</taxon>
        <taxon>Cytophagia</taxon>
        <taxon>Cytophagales</taxon>
        <taxon>Hymenobacteraceae</taxon>
        <taxon>Hymenobacter</taxon>
    </lineage>
</organism>
<keyword evidence="1" id="KW-0732">Signal</keyword>
<comment type="caution">
    <text evidence="2">The sequence shown here is derived from an EMBL/GenBank/DDBJ whole genome shotgun (WGS) entry which is preliminary data.</text>
</comment>
<keyword evidence="3" id="KW-1185">Reference proteome</keyword>